<evidence type="ECO:0000313" key="1">
    <source>
        <dbReference type="EMBL" id="GFI40714.1"/>
    </source>
</evidence>
<name>A0A829ZCK7_9FIRM</name>
<dbReference type="Proteomes" id="UP000490821">
    <property type="component" value="Unassembled WGS sequence"/>
</dbReference>
<sequence length="299" mass="35158">MKKILIFISVFFLLVGCNSKDNTKEKINFEKTESQEEEHYEYEHGVANYHFEQWNYNGETLSFDYNINNIGKECEFGLMFLIDGIPQEYEVDGEMTSMYILDMETNKNKTLSIKMNPKIDTEKDKCNFNAFLILNPSLHIEDIKQYGHNHSISSVGTILLEMNKTSINKNIKLENTEVHYQDIPKQVIKDNTKDGMNMLDSNIYIAKNSSEDNQNYLYINEPLQLKIYGKKGNYRILEFKNNQISNMYNITVKKDQYSNITLNPVMKKNDNIYFLVVPLDAQDPYDYIMINQSERWIVK</sequence>
<accession>A0A829ZCK7</accession>
<evidence type="ECO:0000313" key="2">
    <source>
        <dbReference type="Proteomes" id="UP000490821"/>
    </source>
</evidence>
<organism evidence="1 2">
    <name type="scientific">Thomasclavelia cocleata</name>
    <dbReference type="NCBI Taxonomy" id="69824"/>
    <lineage>
        <taxon>Bacteria</taxon>
        <taxon>Bacillati</taxon>
        <taxon>Bacillota</taxon>
        <taxon>Erysipelotrichia</taxon>
        <taxon>Erysipelotrichales</taxon>
        <taxon>Coprobacillaceae</taxon>
        <taxon>Thomasclavelia</taxon>
    </lineage>
</organism>
<dbReference type="RefSeq" id="WP_172472165.1">
    <property type="nucleotide sequence ID" value="NZ_BLMI01000080.1"/>
</dbReference>
<dbReference type="AlphaFoldDB" id="A0A829ZCK7"/>
<dbReference type="PROSITE" id="PS51257">
    <property type="entry name" value="PROKAR_LIPOPROTEIN"/>
    <property type="match status" value="1"/>
</dbReference>
<proteinExistence type="predicted"/>
<gene>
    <name evidence="1" type="ORF">IMSAGC017_00749</name>
</gene>
<protein>
    <submittedName>
        <fullName evidence="1">Uncharacterized protein</fullName>
    </submittedName>
</protein>
<comment type="caution">
    <text evidence="1">The sequence shown here is derived from an EMBL/GenBank/DDBJ whole genome shotgun (WGS) entry which is preliminary data.</text>
</comment>
<dbReference type="EMBL" id="BLMI01000080">
    <property type="protein sequence ID" value="GFI40714.1"/>
    <property type="molecule type" value="Genomic_DNA"/>
</dbReference>
<reference evidence="1 2" key="1">
    <citation type="journal article" date="2020" name="Microbiome">
        <title>Single-cell genomics of uncultured bacteria reveals dietary fiber responders in the mouse gut microbiota.</title>
        <authorList>
            <person name="Chijiiwa R."/>
            <person name="Hosokawa M."/>
            <person name="Kogawa M."/>
            <person name="Nishikawa Y."/>
            <person name="Ide K."/>
            <person name="Sakanashi C."/>
            <person name="Takahashi K."/>
            <person name="Takeyama H."/>
        </authorList>
    </citation>
    <scope>NUCLEOTIDE SEQUENCE [LARGE SCALE GENOMIC DNA]</scope>
    <source>
        <strain evidence="1">IMSAGC_017</strain>
    </source>
</reference>